<name>A0A812L937_9DINO</name>
<feature type="non-terminal residue" evidence="2">
    <location>
        <position position="1"/>
    </location>
</feature>
<feature type="region of interest" description="Disordered" evidence="1">
    <location>
        <begin position="197"/>
        <end position="220"/>
    </location>
</feature>
<feature type="region of interest" description="Disordered" evidence="1">
    <location>
        <begin position="1"/>
        <end position="101"/>
    </location>
</feature>
<accession>A0A812L937</accession>
<keyword evidence="3" id="KW-1185">Reference proteome</keyword>
<evidence type="ECO:0000313" key="3">
    <source>
        <dbReference type="Proteomes" id="UP000601435"/>
    </source>
</evidence>
<dbReference type="Proteomes" id="UP000601435">
    <property type="component" value="Unassembled WGS sequence"/>
</dbReference>
<sequence>KEPPAQPKAKPKAKETPVQTNATETPAQQLKVKETPAEPKAQQKEESQSKAKKAKKNKCKDQSLPTSTEEVVSAAQKTKTDAAQEKGKEATPLTSEGYPTLPICKRTKTETEVGELVLMCLGLQRAVPKPRQAVPRPEIRDLLAKLAPGGEDSKVQSWLGGSGYSLGHQSYYEKLLPSLRQLVKRLNTQLADTERVGCQQWEDSADAPEKRHRKRAGVGA</sequence>
<feature type="compositionally biased region" description="Polar residues" evidence="1">
    <location>
        <begin position="18"/>
        <end position="28"/>
    </location>
</feature>
<feature type="compositionally biased region" description="Basic and acidic residues" evidence="1">
    <location>
        <begin position="31"/>
        <end position="49"/>
    </location>
</feature>
<dbReference type="EMBL" id="CAJNJA010008558">
    <property type="protein sequence ID" value="CAE7237889.1"/>
    <property type="molecule type" value="Genomic_DNA"/>
</dbReference>
<gene>
    <name evidence="2" type="ORF">SNEC2469_LOCUS4097</name>
</gene>
<dbReference type="AlphaFoldDB" id="A0A812L937"/>
<comment type="caution">
    <text evidence="2">The sequence shown here is derived from an EMBL/GenBank/DDBJ whole genome shotgun (WGS) entry which is preliminary data.</text>
</comment>
<proteinExistence type="predicted"/>
<feature type="compositionally biased region" description="Basic and acidic residues" evidence="1">
    <location>
        <begin position="78"/>
        <end position="89"/>
    </location>
</feature>
<evidence type="ECO:0000256" key="1">
    <source>
        <dbReference type="SAM" id="MobiDB-lite"/>
    </source>
</evidence>
<dbReference type="OrthoDB" id="442637at2759"/>
<protein>
    <submittedName>
        <fullName evidence="2">Uncharacterized protein</fullName>
    </submittedName>
</protein>
<organism evidence="2 3">
    <name type="scientific">Symbiodinium necroappetens</name>
    <dbReference type="NCBI Taxonomy" id="1628268"/>
    <lineage>
        <taxon>Eukaryota</taxon>
        <taxon>Sar</taxon>
        <taxon>Alveolata</taxon>
        <taxon>Dinophyceae</taxon>
        <taxon>Suessiales</taxon>
        <taxon>Symbiodiniaceae</taxon>
        <taxon>Symbiodinium</taxon>
    </lineage>
</organism>
<feature type="compositionally biased region" description="Basic residues" evidence="1">
    <location>
        <begin position="210"/>
        <end position="220"/>
    </location>
</feature>
<reference evidence="2" key="1">
    <citation type="submission" date="2021-02" db="EMBL/GenBank/DDBJ databases">
        <authorList>
            <person name="Dougan E. K."/>
            <person name="Rhodes N."/>
            <person name="Thang M."/>
            <person name="Chan C."/>
        </authorList>
    </citation>
    <scope>NUCLEOTIDE SEQUENCE</scope>
</reference>
<evidence type="ECO:0000313" key="2">
    <source>
        <dbReference type="EMBL" id="CAE7237889.1"/>
    </source>
</evidence>